<proteinExistence type="predicted"/>
<evidence type="ECO:0000259" key="1">
    <source>
        <dbReference type="Pfam" id="PF07969"/>
    </source>
</evidence>
<dbReference type="Pfam" id="PF07969">
    <property type="entry name" value="Amidohydro_3"/>
    <property type="match status" value="1"/>
</dbReference>
<comment type="caution">
    <text evidence="2">The sequence shown here is derived from an EMBL/GenBank/DDBJ whole genome shotgun (WGS) entry which is preliminary data.</text>
</comment>
<gene>
    <name evidence="2" type="ORF">J0H45_07835</name>
</gene>
<accession>A0A9D8L0E8</accession>
<dbReference type="Proteomes" id="UP000664815">
    <property type="component" value="Unassembled WGS sequence"/>
</dbReference>
<feature type="non-terminal residue" evidence="2">
    <location>
        <position position="1"/>
    </location>
</feature>
<name>A0A9D8L0E8_9GAMM</name>
<dbReference type="Gene3D" id="3.20.20.140">
    <property type="entry name" value="Metal-dependent hydrolases"/>
    <property type="match status" value="2"/>
</dbReference>
<evidence type="ECO:0000313" key="2">
    <source>
        <dbReference type="EMBL" id="MBN8799252.1"/>
    </source>
</evidence>
<dbReference type="SUPFAM" id="SSF51338">
    <property type="entry name" value="Composite domain of metallo-dependent hydrolases"/>
    <property type="match status" value="1"/>
</dbReference>
<evidence type="ECO:0000313" key="3">
    <source>
        <dbReference type="Proteomes" id="UP000664815"/>
    </source>
</evidence>
<sequence length="234" mass="25096">VSHLKCAGIDNWGRSREVLHSLDAASAGQDVACDCYPYAASASTLDLKQVTDAYDILITWSGPEPSQGGRLLADIAADWGIPLMAAAVRLQPAGAVYHCMDEADVRRILAHPLTMIGSDGLPRDPRPHPRLWGTFPRVLGHYARDEALFPLHTAVHKMTGLPASRFALGARGVIRVGGCADLVLFDPARVRDTASFHDPVRAAEGIDAVWVNGQLAYDGSEVVARAGRFIAPGR</sequence>
<reference evidence="2" key="1">
    <citation type="submission" date="2021-02" db="EMBL/GenBank/DDBJ databases">
        <title>Thiocyanate and organic carbon inputs drive convergent selection for specific autotrophic Afipia and Thiobacillus strains within complex microbiomes.</title>
        <authorList>
            <person name="Huddy R.J."/>
            <person name="Sachdeva R."/>
            <person name="Kadzinga F."/>
            <person name="Kantor R.S."/>
            <person name="Harrison S.T.L."/>
            <person name="Banfield J.F."/>
        </authorList>
    </citation>
    <scope>NUCLEOTIDE SEQUENCE</scope>
    <source>
        <strain evidence="2">SCN18_10_11_15_R1_P_69_7</strain>
    </source>
</reference>
<dbReference type="InterPro" id="IPR011059">
    <property type="entry name" value="Metal-dep_hydrolase_composite"/>
</dbReference>
<dbReference type="GO" id="GO:0016810">
    <property type="term" value="F:hydrolase activity, acting on carbon-nitrogen (but not peptide) bonds"/>
    <property type="evidence" value="ECO:0007669"/>
    <property type="project" value="InterPro"/>
</dbReference>
<feature type="domain" description="Amidohydrolase 3" evidence="1">
    <location>
        <begin position="33"/>
        <end position="217"/>
    </location>
</feature>
<dbReference type="InterPro" id="IPR032466">
    <property type="entry name" value="Metal_Hydrolase"/>
</dbReference>
<dbReference type="SUPFAM" id="SSF51556">
    <property type="entry name" value="Metallo-dependent hydrolases"/>
    <property type="match status" value="1"/>
</dbReference>
<protein>
    <submittedName>
        <fullName evidence="2">Amidohydrolase family protein</fullName>
    </submittedName>
</protein>
<dbReference type="EMBL" id="JAFKMG010000713">
    <property type="protein sequence ID" value="MBN8799252.1"/>
    <property type="molecule type" value="Genomic_DNA"/>
</dbReference>
<organism evidence="2 3">
    <name type="scientific">Stenotrophomonas nitritireducens</name>
    <dbReference type="NCBI Taxonomy" id="83617"/>
    <lineage>
        <taxon>Bacteria</taxon>
        <taxon>Pseudomonadati</taxon>
        <taxon>Pseudomonadota</taxon>
        <taxon>Gammaproteobacteria</taxon>
        <taxon>Lysobacterales</taxon>
        <taxon>Lysobacteraceae</taxon>
        <taxon>Stenotrophomonas</taxon>
    </lineage>
</organism>
<dbReference type="AlphaFoldDB" id="A0A9D8L0E8"/>
<dbReference type="InterPro" id="IPR013108">
    <property type="entry name" value="Amidohydro_3"/>
</dbReference>